<dbReference type="InterPro" id="IPR000266">
    <property type="entry name" value="Ribosomal_uS17"/>
</dbReference>
<evidence type="ECO:0000256" key="3">
    <source>
        <dbReference type="ARBA" id="ARBA00022884"/>
    </source>
</evidence>
<dbReference type="PANTHER" id="PTHR10744:SF1">
    <property type="entry name" value="SMALL RIBOSOMAL SUBUNIT PROTEIN US17M"/>
    <property type="match status" value="1"/>
</dbReference>
<comment type="caution">
    <text evidence="8">The sequence shown here is derived from an EMBL/GenBank/DDBJ whole genome shotgun (WGS) entry which is preliminary data.</text>
</comment>
<dbReference type="GO" id="GO:0019843">
    <property type="term" value="F:rRNA binding"/>
    <property type="evidence" value="ECO:0007669"/>
    <property type="project" value="UniProtKB-UniRule"/>
</dbReference>
<evidence type="ECO:0000256" key="1">
    <source>
        <dbReference type="ARBA" id="ARBA00010254"/>
    </source>
</evidence>
<evidence type="ECO:0000256" key="2">
    <source>
        <dbReference type="ARBA" id="ARBA00022730"/>
    </source>
</evidence>
<dbReference type="InterPro" id="IPR012340">
    <property type="entry name" value="NA-bd_OB-fold"/>
</dbReference>
<dbReference type="NCBIfam" id="NF004123">
    <property type="entry name" value="PRK05610.1"/>
    <property type="match status" value="1"/>
</dbReference>
<dbReference type="NCBIfam" id="TIGR03635">
    <property type="entry name" value="uS17_bact"/>
    <property type="match status" value="1"/>
</dbReference>
<comment type="similarity">
    <text evidence="1 6 7">Belongs to the universal ribosomal protein uS17 family.</text>
</comment>
<keyword evidence="5 6" id="KW-0687">Ribonucleoprotein</keyword>
<dbReference type="Gene3D" id="2.40.50.140">
    <property type="entry name" value="Nucleic acid-binding proteins"/>
    <property type="match status" value="1"/>
</dbReference>
<dbReference type="AlphaFoldDB" id="A0A2U2AH23"/>
<keyword evidence="4 6" id="KW-0689">Ribosomal protein</keyword>
<dbReference type="InterPro" id="IPR019984">
    <property type="entry name" value="Ribosomal_uS17_bact/chlr"/>
</dbReference>
<gene>
    <name evidence="6 8" type="primary">rpsQ</name>
    <name evidence="8" type="ORF">DC083_01880</name>
</gene>
<dbReference type="RefSeq" id="WP_109188565.1">
    <property type="nucleotide sequence ID" value="NZ_BMYA01000001.1"/>
</dbReference>
<dbReference type="PANTHER" id="PTHR10744">
    <property type="entry name" value="40S RIBOSOMAL PROTEIN S11 FAMILY MEMBER"/>
    <property type="match status" value="1"/>
</dbReference>
<comment type="function">
    <text evidence="6">One of the primary rRNA binding proteins, it binds specifically to the 5'-end of 16S ribosomal RNA.</text>
</comment>
<keyword evidence="9" id="KW-1185">Reference proteome</keyword>
<protein>
    <recommendedName>
        <fullName evidence="6">Small ribosomal subunit protein uS17</fullName>
    </recommendedName>
</protein>
<dbReference type="PROSITE" id="PS00056">
    <property type="entry name" value="RIBOSOMAL_S17"/>
    <property type="match status" value="1"/>
</dbReference>
<keyword evidence="3 6" id="KW-0694">RNA-binding</keyword>
<dbReference type="InterPro" id="IPR019979">
    <property type="entry name" value="Ribosomal_uS17_CS"/>
</dbReference>
<dbReference type="Proteomes" id="UP000245020">
    <property type="component" value="Unassembled WGS sequence"/>
</dbReference>
<reference evidence="9" key="1">
    <citation type="submission" date="2018-05" db="EMBL/GenBank/DDBJ databases">
        <title>Ignatzschineria dubaiensis sp. nov., isolated from necrotic foot tissues of dromedaries (Camelus dromedarius) and associated maggots in Dubai, United Arab Emirates.</title>
        <authorList>
            <person name="Tsang C.C."/>
            <person name="Tang J.Y.M."/>
            <person name="Fong J.Y.H."/>
            <person name="Kinne J."/>
            <person name="Lee H.H."/>
            <person name="Joseph M."/>
            <person name="Jose S."/>
            <person name="Schuster R.K."/>
            <person name="Tang Y."/>
            <person name="Sivakumar S."/>
            <person name="Chen J.H.K."/>
            <person name="Teng J.L.L."/>
            <person name="Lau S.K.P."/>
            <person name="Wernery U."/>
            <person name="Woo P.C.Y."/>
        </authorList>
    </citation>
    <scope>NUCLEOTIDE SEQUENCE [LARGE SCALE GENOMIC DNA]</scope>
    <source>
        <strain evidence="9">KCTC 22644</strain>
    </source>
</reference>
<evidence type="ECO:0000256" key="4">
    <source>
        <dbReference type="ARBA" id="ARBA00022980"/>
    </source>
</evidence>
<comment type="subunit">
    <text evidence="6">Part of the 30S ribosomal subunit.</text>
</comment>
<dbReference type="PRINTS" id="PR00973">
    <property type="entry name" value="RIBOSOMALS17"/>
</dbReference>
<dbReference type="OrthoDB" id="9811714at2"/>
<evidence type="ECO:0000313" key="9">
    <source>
        <dbReference type="Proteomes" id="UP000245020"/>
    </source>
</evidence>
<accession>A0A2U2AH23</accession>
<evidence type="ECO:0000256" key="5">
    <source>
        <dbReference type="ARBA" id="ARBA00023274"/>
    </source>
</evidence>
<dbReference type="GO" id="GO:0006412">
    <property type="term" value="P:translation"/>
    <property type="evidence" value="ECO:0007669"/>
    <property type="project" value="UniProtKB-UniRule"/>
</dbReference>
<evidence type="ECO:0000256" key="6">
    <source>
        <dbReference type="HAMAP-Rule" id="MF_01345"/>
    </source>
</evidence>
<evidence type="ECO:0000313" key="8">
    <source>
        <dbReference type="EMBL" id="PWD81955.1"/>
    </source>
</evidence>
<keyword evidence="2 6" id="KW-0699">rRNA-binding</keyword>
<dbReference type="SUPFAM" id="SSF50249">
    <property type="entry name" value="Nucleic acid-binding proteins"/>
    <property type="match status" value="1"/>
</dbReference>
<dbReference type="CDD" id="cd00364">
    <property type="entry name" value="Ribosomal_uS17"/>
    <property type="match status" value="1"/>
</dbReference>
<dbReference type="EMBL" id="QEWQ01000001">
    <property type="protein sequence ID" value="PWD81955.1"/>
    <property type="molecule type" value="Genomic_DNA"/>
</dbReference>
<dbReference type="GO" id="GO:0003735">
    <property type="term" value="F:structural constituent of ribosome"/>
    <property type="evidence" value="ECO:0007669"/>
    <property type="project" value="UniProtKB-UniRule"/>
</dbReference>
<dbReference type="Pfam" id="PF00366">
    <property type="entry name" value="Ribosomal_S17"/>
    <property type="match status" value="1"/>
</dbReference>
<evidence type="ECO:0000256" key="7">
    <source>
        <dbReference type="RuleBase" id="RU003872"/>
    </source>
</evidence>
<dbReference type="GO" id="GO:0022627">
    <property type="term" value="C:cytosolic small ribosomal subunit"/>
    <property type="evidence" value="ECO:0007669"/>
    <property type="project" value="UniProtKB-UniRule"/>
</dbReference>
<sequence length="89" mass="10260">MTTAIEQQHARTVIGTVVSNKSDKTITVYVERLVKHPKYQKYVKRSTKFYAHDEANTCNIGDVVEIKQVRPISKKKTWDLVRVVEEARG</sequence>
<organism evidence="8 9">
    <name type="scientific">Ignatzschineria ureiclastica</name>
    <dbReference type="NCBI Taxonomy" id="472582"/>
    <lineage>
        <taxon>Bacteria</taxon>
        <taxon>Pseudomonadati</taxon>
        <taxon>Pseudomonadota</taxon>
        <taxon>Gammaproteobacteria</taxon>
        <taxon>Cardiobacteriales</taxon>
        <taxon>Ignatzschineriaceae</taxon>
        <taxon>Ignatzschineria</taxon>
    </lineage>
</organism>
<proteinExistence type="inferred from homology"/>
<dbReference type="HAMAP" id="MF_01345_B">
    <property type="entry name" value="Ribosomal_uS17_B"/>
    <property type="match status" value="1"/>
</dbReference>
<name>A0A2U2AH23_9GAMM</name>